<dbReference type="InterPro" id="IPR013096">
    <property type="entry name" value="Cupin_2"/>
</dbReference>
<name>A0ABU7FMT7_9ACTN</name>
<dbReference type="Pfam" id="PF07883">
    <property type="entry name" value="Cupin_2"/>
    <property type="match status" value="1"/>
</dbReference>
<reference evidence="3" key="1">
    <citation type="submission" date="2024-01" db="EMBL/GenBank/DDBJ databases">
        <title>First draft genome sequence data of TA4-1, the type strain of Gram-positive actinobacterium Streptomyces chiangmaiensis.</title>
        <authorList>
            <person name="Yasawong M."/>
            <person name="Nantapong N."/>
        </authorList>
    </citation>
    <scope>NUCLEOTIDE SEQUENCE</scope>
    <source>
        <strain evidence="3">TA4-1</strain>
    </source>
</reference>
<sequence>MSHIVQPDDIIWNKLDNPRVPGVGFAFSESVIDKDYTDLYSAQLGLIGPGGSSKPHRDPYNHAFYFIRGTGTVQVADESADLVPGTIVKVPKGKVHSFVNTGDDDLVFLVVYDPPYVAGSRFGK</sequence>
<feature type="domain" description="Cupin type-1" evidence="2">
    <location>
        <begin position="2"/>
        <end position="124"/>
    </location>
</feature>
<evidence type="ECO:0000313" key="4">
    <source>
        <dbReference type="Proteomes" id="UP001333996"/>
    </source>
</evidence>
<evidence type="ECO:0000259" key="2">
    <source>
        <dbReference type="SMART" id="SM00835"/>
    </source>
</evidence>
<evidence type="ECO:0000256" key="1">
    <source>
        <dbReference type="ARBA" id="ARBA00022723"/>
    </source>
</evidence>
<gene>
    <name evidence="3" type="ORF">VXC91_25575</name>
</gene>
<dbReference type="SMART" id="SM00835">
    <property type="entry name" value="Cupin_1"/>
    <property type="match status" value="1"/>
</dbReference>
<dbReference type="InterPro" id="IPR014710">
    <property type="entry name" value="RmlC-like_jellyroll"/>
</dbReference>
<accession>A0ABU7FMT7</accession>
<dbReference type="EMBL" id="JAYWVC010000102">
    <property type="protein sequence ID" value="MED7825265.1"/>
    <property type="molecule type" value="Genomic_DNA"/>
</dbReference>
<dbReference type="Gene3D" id="2.60.120.10">
    <property type="entry name" value="Jelly Rolls"/>
    <property type="match status" value="1"/>
</dbReference>
<dbReference type="RefSeq" id="WP_329509680.1">
    <property type="nucleotide sequence ID" value="NZ_BAAAYZ010000215.1"/>
</dbReference>
<dbReference type="InterPro" id="IPR011051">
    <property type="entry name" value="RmlC_Cupin_sf"/>
</dbReference>
<protein>
    <submittedName>
        <fullName evidence="3">Cupin domain-containing protein</fullName>
    </submittedName>
</protein>
<evidence type="ECO:0000313" key="3">
    <source>
        <dbReference type="EMBL" id="MED7825265.1"/>
    </source>
</evidence>
<comment type="caution">
    <text evidence="3">The sequence shown here is derived from an EMBL/GenBank/DDBJ whole genome shotgun (WGS) entry which is preliminary data.</text>
</comment>
<keyword evidence="4" id="KW-1185">Reference proteome</keyword>
<dbReference type="InterPro" id="IPR051610">
    <property type="entry name" value="GPI/OXD"/>
</dbReference>
<dbReference type="InterPro" id="IPR006045">
    <property type="entry name" value="Cupin_1"/>
</dbReference>
<dbReference type="Proteomes" id="UP001333996">
    <property type="component" value="Unassembled WGS sequence"/>
</dbReference>
<dbReference type="PANTHER" id="PTHR35848:SF6">
    <property type="entry name" value="CUPIN TYPE-2 DOMAIN-CONTAINING PROTEIN"/>
    <property type="match status" value="1"/>
</dbReference>
<keyword evidence="1" id="KW-0479">Metal-binding</keyword>
<dbReference type="PANTHER" id="PTHR35848">
    <property type="entry name" value="OXALATE-BINDING PROTEIN"/>
    <property type="match status" value="1"/>
</dbReference>
<organism evidence="3 4">
    <name type="scientific">Streptomyces chiangmaiensis</name>
    <dbReference type="NCBI Taxonomy" id="766497"/>
    <lineage>
        <taxon>Bacteria</taxon>
        <taxon>Bacillati</taxon>
        <taxon>Actinomycetota</taxon>
        <taxon>Actinomycetes</taxon>
        <taxon>Kitasatosporales</taxon>
        <taxon>Streptomycetaceae</taxon>
        <taxon>Streptomyces</taxon>
    </lineage>
</organism>
<proteinExistence type="predicted"/>
<dbReference type="SUPFAM" id="SSF51182">
    <property type="entry name" value="RmlC-like cupins"/>
    <property type="match status" value="1"/>
</dbReference>